<protein>
    <submittedName>
        <fullName evidence="1">Aspartyl-phosphate phosphatase Spo0E family protein</fullName>
    </submittedName>
</protein>
<gene>
    <name evidence="1" type="ORF">RYX45_14230</name>
</gene>
<dbReference type="InterPro" id="IPR036638">
    <property type="entry name" value="HLH_DNA-bd_sf"/>
</dbReference>
<accession>A0AAJ2NPV8</accession>
<dbReference type="Proteomes" id="UP001285636">
    <property type="component" value="Unassembled WGS sequence"/>
</dbReference>
<proteinExistence type="predicted"/>
<dbReference type="EMBL" id="JAWJAY010000003">
    <property type="protein sequence ID" value="MDV2886344.1"/>
    <property type="molecule type" value="Genomic_DNA"/>
</dbReference>
<dbReference type="Gene3D" id="4.10.280.10">
    <property type="entry name" value="Helix-loop-helix DNA-binding domain"/>
    <property type="match status" value="1"/>
</dbReference>
<dbReference type="GO" id="GO:0046983">
    <property type="term" value="F:protein dimerization activity"/>
    <property type="evidence" value="ECO:0007669"/>
    <property type="project" value="InterPro"/>
</dbReference>
<reference evidence="1" key="1">
    <citation type="submission" date="2023-10" db="EMBL/GenBank/DDBJ databases">
        <title>Screening of Alkalihalophilus pseudofirmusBZ-TG-HK211 and Its Alleviation of Salt Stress on Rapeseed Growth.</title>
        <authorList>
            <person name="Zhao B."/>
            <person name="Guo T."/>
        </authorList>
    </citation>
    <scope>NUCLEOTIDE SEQUENCE</scope>
    <source>
        <strain evidence="1">BZ-TG-HK211</strain>
    </source>
</reference>
<dbReference type="GO" id="GO:0043937">
    <property type="term" value="P:regulation of sporulation"/>
    <property type="evidence" value="ECO:0007669"/>
    <property type="project" value="InterPro"/>
</dbReference>
<sequence>MFEESQLCLCELKLKIEAVRQAMVHSGLVNGLNHPKTLEYSQELDRLLNTLASTT</sequence>
<dbReference type="Pfam" id="PF09388">
    <property type="entry name" value="SpoOE-like"/>
    <property type="match status" value="1"/>
</dbReference>
<dbReference type="SUPFAM" id="SSF140500">
    <property type="entry name" value="BAS1536-like"/>
    <property type="match status" value="1"/>
</dbReference>
<dbReference type="InterPro" id="IPR037208">
    <property type="entry name" value="Spo0E-like_sf"/>
</dbReference>
<organism evidence="1 2">
    <name type="scientific">Alkalihalophilus pseudofirmus</name>
    <name type="common">Bacillus pseudofirmus</name>
    <dbReference type="NCBI Taxonomy" id="79885"/>
    <lineage>
        <taxon>Bacteria</taxon>
        <taxon>Bacillati</taxon>
        <taxon>Bacillota</taxon>
        <taxon>Bacilli</taxon>
        <taxon>Bacillales</taxon>
        <taxon>Bacillaceae</taxon>
        <taxon>Alkalihalophilus</taxon>
    </lineage>
</organism>
<comment type="caution">
    <text evidence="1">The sequence shown here is derived from an EMBL/GenBank/DDBJ whole genome shotgun (WGS) entry which is preliminary data.</text>
</comment>
<evidence type="ECO:0000313" key="2">
    <source>
        <dbReference type="Proteomes" id="UP001285636"/>
    </source>
</evidence>
<name>A0AAJ2NPV8_ALKPS</name>
<dbReference type="InterPro" id="IPR018540">
    <property type="entry name" value="Spo0E-like"/>
</dbReference>
<evidence type="ECO:0000313" key="1">
    <source>
        <dbReference type="EMBL" id="MDV2886344.1"/>
    </source>
</evidence>
<dbReference type="AlphaFoldDB" id="A0AAJ2NPV8"/>
<dbReference type="RefSeq" id="WP_323467128.1">
    <property type="nucleotide sequence ID" value="NZ_CP144224.1"/>
</dbReference>